<evidence type="ECO:0000313" key="2">
    <source>
        <dbReference type="Proteomes" id="UP000828390"/>
    </source>
</evidence>
<organism evidence="1 2">
    <name type="scientific">Dreissena polymorpha</name>
    <name type="common">Zebra mussel</name>
    <name type="synonym">Mytilus polymorpha</name>
    <dbReference type="NCBI Taxonomy" id="45954"/>
    <lineage>
        <taxon>Eukaryota</taxon>
        <taxon>Metazoa</taxon>
        <taxon>Spiralia</taxon>
        <taxon>Lophotrochozoa</taxon>
        <taxon>Mollusca</taxon>
        <taxon>Bivalvia</taxon>
        <taxon>Autobranchia</taxon>
        <taxon>Heteroconchia</taxon>
        <taxon>Euheterodonta</taxon>
        <taxon>Imparidentia</taxon>
        <taxon>Neoheterodontei</taxon>
        <taxon>Myida</taxon>
        <taxon>Dreissenoidea</taxon>
        <taxon>Dreissenidae</taxon>
        <taxon>Dreissena</taxon>
    </lineage>
</organism>
<dbReference type="EMBL" id="JAIWYP010000014">
    <property type="protein sequence ID" value="KAH3708301.1"/>
    <property type="molecule type" value="Genomic_DNA"/>
</dbReference>
<protein>
    <submittedName>
        <fullName evidence="1">Uncharacterized protein</fullName>
    </submittedName>
</protein>
<dbReference type="Proteomes" id="UP000828390">
    <property type="component" value="Unassembled WGS sequence"/>
</dbReference>
<gene>
    <name evidence="1" type="ORF">DPMN_067748</name>
</gene>
<proteinExistence type="predicted"/>
<keyword evidence="2" id="KW-1185">Reference proteome</keyword>
<comment type="caution">
    <text evidence="1">The sequence shown here is derived from an EMBL/GenBank/DDBJ whole genome shotgun (WGS) entry which is preliminary data.</text>
</comment>
<accession>A0A9D4BLL1</accession>
<name>A0A9D4BLL1_DREPO</name>
<reference evidence="1" key="1">
    <citation type="journal article" date="2019" name="bioRxiv">
        <title>The Genome of the Zebra Mussel, Dreissena polymorpha: A Resource for Invasive Species Research.</title>
        <authorList>
            <person name="McCartney M.A."/>
            <person name="Auch B."/>
            <person name="Kono T."/>
            <person name="Mallez S."/>
            <person name="Zhang Y."/>
            <person name="Obille A."/>
            <person name="Becker A."/>
            <person name="Abrahante J.E."/>
            <person name="Garbe J."/>
            <person name="Badalamenti J.P."/>
            <person name="Herman A."/>
            <person name="Mangelson H."/>
            <person name="Liachko I."/>
            <person name="Sullivan S."/>
            <person name="Sone E.D."/>
            <person name="Koren S."/>
            <person name="Silverstein K.A.T."/>
            <person name="Beckman K.B."/>
            <person name="Gohl D.M."/>
        </authorList>
    </citation>
    <scope>NUCLEOTIDE SEQUENCE</scope>
    <source>
        <strain evidence="1">Duluth1</strain>
        <tissue evidence="1">Whole animal</tissue>
    </source>
</reference>
<dbReference type="AlphaFoldDB" id="A0A9D4BLL1"/>
<evidence type="ECO:0000313" key="1">
    <source>
        <dbReference type="EMBL" id="KAH3708301.1"/>
    </source>
</evidence>
<sequence>MLVLEPEGPWLKFRSDHGIFLSKTLIPRLLLSTQEYKWVPVREKSQCAVAANCAECKRTTYIPVIGGQMSKSIED</sequence>
<reference evidence="1" key="2">
    <citation type="submission" date="2020-11" db="EMBL/GenBank/DDBJ databases">
        <authorList>
            <person name="McCartney M.A."/>
            <person name="Auch B."/>
            <person name="Kono T."/>
            <person name="Mallez S."/>
            <person name="Becker A."/>
            <person name="Gohl D.M."/>
            <person name="Silverstein K.A.T."/>
            <person name="Koren S."/>
            <person name="Bechman K.B."/>
            <person name="Herman A."/>
            <person name="Abrahante J.E."/>
            <person name="Garbe J."/>
        </authorList>
    </citation>
    <scope>NUCLEOTIDE SEQUENCE</scope>
    <source>
        <strain evidence="1">Duluth1</strain>
        <tissue evidence="1">Whole animal</tissue>
    </source>
</reference>